<dbReference type="InterPro" id="IPR013783">
    <property type="entry name" value="Ig-like_fold"/>
</dbReference>
<comment type="catalytic activity">
    <reaction evidence="8">
        <text>L-seryl-[EGF-like domain protein] + UDP-alpha-D-xylose = 3-O-(beta-D-xylosyl)-L-seryl-[EGF-like domain protein] + UDP + H(+)</text>
        <dbReference type="Rhea" id="RHEA:62016"/>
        <dbReference type="Rhea" id="RHEA-COMP:16010"/>
        <dbReference type="Rhea" id="RHEA-COMP:16011"/>
        <dbReference type="ChEBI" id="CHEBI:15378"/>
        <dbReference type="ChEBI" id="CHEBI:29999"/>
        <dbReference type="ChEBI" id="CHEBI:57632"/>
        <dbReference type="ChEBI" id="CHEBI:58223"/>
        <dbReference type="ChEBI" id="CHEBI:132085"/>
    </reaction>
</comment>
<evidence type="ECO:0000256" key="5">
    <source>
        <dbReference type="ARBA" id="ARBA00022729"/>
    </source>
</evidence>
<dbReference type="OrthoDB" id="9265312at2759"/>
<dbReference type="EMBL" id="CACRXK020001481">
    <property type="protein sequence ID" value="CAB3989402.1"/>
    <property type="molecule type" value="Genomic_DNA"/>
</dbReference>
<accession>A0A7D9HP62</accession>
<evidence type="ECO:0000256" key="7">
    <source>
        <dbReference type="ARBA" id="ARBA00023180"/>
    </source>
</evidence>
<dbReference type="AlphaFoldDB" id="A0A7D9HP62"/>
<dbReference type="Proteomes" id="UP001152795">
    <property type="component" value="Unassembled WGS sequence"/>
</dbReference>
<comment type="pathway">
    <text evidence="1">Protein modification; protein glycosylation.</text>
</comment>
<dbReference type="InterPro" id="IPR017868">
    <property type="entry name" value="Filamin/ABP280_repeat-like"/>
</dbReference>
<dbReference type="SUPFAM" id="SSF81296">
    <property type="entry name" value="E set domains"/>
    <property type="match status" value="1"/>
</dbReference>
<organism evidence="10 11">
    <name type="scientific">Paramuricea clavata</name>
    <name type="common">Red gorgonian</name>
    <name type="synonym">Violescent sea-whip</name>
    <dbReference type="NCBI Taxonomy" id="317549"/>
    <lineage>
        <taxon>Eukaryota</taxon>
        <taxon>Metazoa</taxon>
        <taxon>Cnidaria</taxon>
        <taxon>Anthozoa</taxon>
        <taxon>Octocorallia</taxon>
        <taxon>Malacalcyonacea</taxon>
        <taxon>Plexauridae</taxon>
        <taxon>Paramuricea</taxon>
    </lineage>
</organism>
<gene>
    <name evidence="10" type="ORF">PACLA_8A089443</name>
</gene>
<dbReference type="PROSITE" id="PS50194">
    <property type="entry name" value="FILAMIN_REPEAT"/>
    <property type="match status" value="1"/>
</dbReference>
<name>A0A7D9HP62_PARCT</name>
<comment type="caution">
    <text evidence="10">The sequence shown here is derived from an EMBL/GenBank/DDBJ whole genome shotgun (WGS) entry which is preliminary data.</text>
</comment>
<feature type="non-terminal residue" evidence="10">
    <location>
        <position position="130"/>
    </location>
</feature>
<dbReference type="PROSITE" id="PS51257">
    <property type="entry name" value="PROKAR_LIPOPROTEIN"/>
    <property type="match status" value="1"/>
</dbReference>
<proteinExistence type="inferred from homology"/>
<dbReference type="InterPro" id="IPR014756">
    <property type="entry name" value="Ig_E-set"/>
</dbReference>
<comment type="similarity">
    <text evidence="2">Belongs to the KDELC family.</text>
</comment>
<evidence type="ECO:0000256" key="3">
    <source>
        <dbReference type="ARBA" id="ARBA00022676"/>
    </source>
</evidence>
<evidence type="ECO:0000256" key="6">
    <source>
        <dbReference type="ARBA" id="ARBA00022824"/>
    </source>
</evidence>
<keyword evidence="5" id="KW-0732">Signal</keyword>
<comment type="catalytic activity">
    <reaction evidence="9">
        <text>L-seryl-[EGF-like domain protein] + UDP-alpha-D-glucose = 3-O-(beta-D-glucosyl)-L-seryl-[EGF-like domain protein] + UDP + H(+)</text>
        <dbReference type="Rhea" id="RHEA:58116"/>
        <dbReference type="Rhea" id="RHEA-COMP:14610"/>
        <dbReference type="Rhea" id="RHEA-COMP:16010"/>
        <dbReference type="ChEBI" id="CHEBI:15378"/>
        <dbReference type="ChEBI" id="CHEBI:29999"/>
        <dbReference type="ChEBI" id="CHEBI:58223"/>
        <dbReference type="ChEBI" id="CHEBI:58885"/>
        <dbReference type="ChEBI" id="CHEBI:140576"/>
    </reaction>
</comment>
<keyword evidence="7" id="KW-0325">Glycoprotein</keyword>
<evidence type="ECO:0000256" key="4">
    <source>
        <dbReference type="ARBA" id="ARBA00022679"/>
    </source>
</evidence>
<keyword evidence="6" id="KW-0256">Endoplasmic reticulum</keyword>
<keyword evidence="3" id="KW-0328">Glycosyltransferase</keyword>
<evidence type="ECO:0000256" key="8">
    <source>
        <dbReference type="ARBA" id="ARBA00047553"/>
    </source>
</evidence>
<evidence type="ECO:0000256" key="2">
    <source>
        <dbReference type="ARBA" id="ARBA00006063"/>
    </source>
</evidence>
<dbReference type="Pfam" id="PF00630">
    <property type="entry name" value="Filamin"/>
    <property type="match status" value="1"/>
</dbReference>
<evidence type="ECO:0000256" key="9">
    <source>
        <dbReference type="ARBA" id="ARBA00049246"/>
    </source>
</evidence>
<keyword evidence="11" id="KW-1185">Reference proteome</keyword>
<dbReference type="InterPro" id="IPR001298">
    <property type="entry name" value="Filamin/ABP280_rpt"/>
</dbReference>
<dbReference type="GO" id="GO:0016757">
    <property type="term" value="F:glycosyltransferase activity"/>
    <property type="evidence" value="ECO:0007669"/>
    <property type="project" value="UniProtKB-KW"/>
</dbReference>
<dbReference type="Gene3D" id="2.60.40.10">
    <property type="entry name" value="Immunoglobulins"/>
    <property type="match status" value="1"/>
</dbReference>
<sequence length="130" mass="14569">MSVFKNIHGFVIVSCYFLLSCVSSGSIPNAKKSKVWGPGLKTDIILPARYFFIHAADKEGKLLKESPGDNTFQVDVNKKGGGRVRAWRQVLDRHDGSFIVLYRAYESVDELIINVKYDGKDVADSPYILK</sequence>
<keyword evidence="4" id="KW-0808">Transferase</keyword>
<reference evidence="10" key="1">
    <citation type="submission" date="2020-04" db="EMBL/GenBank/DDBJ databases">
        <authorList>
            <person name="Alioto T."/>
            <person name="Alioto T."/>
            <person name="Gomez Garrido J."/>
        </authorList>
    </citation>
    <scope>NUCLEOTIDE SEQUENCE</scope>
    <source>
        <strain evidence="10">A484AB</strain>
    </source>
</reference>
<evidence type="ECO:0000313" key="10">
    <source>
        <dbReference type="EMBL" id="CAB3989402.1"/>
    </source>
</evidence>
<dbReference type="FunFam" id="2.60.40.10:FF:000419">
    <property type="entry name" value="KDEL (Lys-Asp-Glu-Leu) containing 1"/>
    <property type="match status" value="1"/>
</dbReference>
<protein>
    <submittedName>
        <fullName evidence="10">KDEL motif-containing 1</fullName>
    </submittedName>
</protein>
<evidence type="ECO:0000313" key="11">
    <source>
        <dbReference type="Proteomes" id="UP001152795"/>
    </source>
</evidence>
<evidence type="ECO:0000256" key="1">
    <source>
        <dbReference type="ARBA" id="ARBA00004922"/>
    </source>
</evidence>
<dbReference type="SMART" id="SM00557">
    <property type="entry name" value="IG_FLMN"/>
    <property type="match status" value="1"/>
</dbReference>